<keyword evidence="6" id="KW-0862">Zinc</keyword>
<gene>
    <name evidence="11" type="ORF">SAMN05444483_11110</name>
</gene>
<evidence type="ECO:0000313" key="11">
    <source>
        <dbReference type="EMBL" id="SHG40090.1"/>
    </source>
</evidence>
<keyword evidence="7" id="KW-0482">Metalloprotease</keyword>
<dbReference type="Pfam" id="PF00675">
    <property type="entry name" value="Peptidase_M16"/>
    <property type="match status" value="1"/>
</dbReference>
<evidence type="ECO:0000256" key="4">
    <source>
        <dbReference type="ARBA" id="ARBA00022723"/>
    </source>
</evidence>
<dbReference type="Proteomes" id="UP000183945">
    <property type="component" value="Unassembled WGS sequence"/>
</dbReference>
<dbReference type="GO" id="GO:0006508">
    <property type="term" value="P:proteolysis"/>
    <property type="evidence" value="ECO:0007669"/>
    <property type="project" value="UniProtKB-KW"/>
</dbReference>
<dbReference type="GO" id="GO:0046872">
    <property type="term" value="F:metal ion binding"/>
    <property type="evidence" value="ECO:0007669"/>
    <property type="project" value="UniProtKB-KW"/>
</dbReference>
<dbReference type="InterPro" id="IPR050626">
    <property type="entry name" value="Peptidase_M16"/>
</dbReference>
<dbReference type="OrthoDB" id="9811314at2"/>
<comment type="cofactor">
    <cofactor evidence="1">
        <name>Zn(2+)</name>
        <dbReference type="ChEBI" id="CHEBI:29105"/>
    </cofactor>
</comment>
<dbReference type="InterPro" id="IPR011249">
    <property type="entry name" value="Metalloenz_LuxS/M16"/>
</dbReference>
<dbReference type="InterPro" id="IPR007863">
    <property type="entry name" value="Peptidase_M16_C"/>
</dbReference>
<evidence type="ECO:0000259" key="9">
    <source>
        <dbReference type="Pfam" id="PF00675"/>
    </source>
</evidence>
<evidence type="ECO:0000256" key="3">
    <source>
        <dbReference type="ARBA" id="ARBA00022670"/>
    </source>
</evidence>
<dbReference type="GO" id="GO:0004222">
    <property type="term" value="F:metalloendopeptidase activity"/>
    <property type="evidence" value="ECO:0007669"/>
    <property type="project" value="InterPro"/>
</dbReference>
<dbReference type="RefSeq" id="WP_072880652.1">
    <property type="nucleotide sequence ID" value="NZ_FQVT01000011.1"/>
</dbReference>
<keyword evidence="4" id="KW-0479">Metal-binding</keyword>
<organism evidence="11 12">
    <name type="scientific">Salegentibacter echinorum</name>
    <dbReference type="NCBI Taxonomy" id="1073325"/>
    <lineage>
        <taxon>Bacteria</taxon>
        <taxon>Pseudomonadati</taxon>
        <taxon>Bacteroidota</taxon>
        <taxon>Flavobacteriia</taxon>
        <taxon>Flavobacteriales</taxon>
        <taxon>Flavobacteriaceae</taxon>
        <taxon>Salegentibacter</taxon>
    </lineage>
</organism>
<dbReference type="SUPFAM" id="SSF63411">
    <property type="entry name" value="LuxS/MPP-like metallohydrolase"/>
    <property type="match status" value="3"/>
</dbReference>
<evidence type="ECO:0000256" key="2">
    <source>
        <dbReference type="ARBA" id="ARBA00007261"/>
    </source>
</evidence>
<evidence type="ECO:0000256" key="5">
    <source>
        <dbReference type="ARBA" id="ARBA00022801"/>
    </source>
</evidence>
<keyword evidence="12" id="KW-1185">Reference proteome</keyword>
<protein>
    <submittedName>
        <fullName evidence="11">Predicted Zn-dependent peptidase</fullName>
    </submittedName>
</protein>
<evidence type="ECO:0000256" key="8">
    <source>
        <dbReference type="RuleBase" id="RU004447"/>
    </source>
</evidence>
<dbReference type="Gene3D" id="3.30.830.10">
    <property type="entry name" value="Metalloenzyme, LuxS/M16 peptidase-like"/>
    <property type="match status" value="3"/>
</dbReference>
<evidence type="ECO:0000256" key="1">
    <source>
        <dbReference type="ARBA" id="ARBA00001947"/>
    </source>
</evidence>
<name>A0A1M5JIJ5_SALEC</name>
<keyword evidence="3" id="KW-0645">Protease</keyword>
<dbReference type="EMBL" id="FQVT01000011">
    <property type="protein sequence ID" value="SHG40090.1"/>
    <property type="molecule type" value="Genomic_DNA"/>
</dbReference>
<dbReference type="Pfam" id="PF05193">
    <property type="entry name" value="Peptidase_M16_C"/>
    <property type="match status" value="1"/>
</dbReference>
<evidence type="ECO:0000256" key="7">
    <source>
        <dbReference type="ARBA" id="ARBA00023049"/>
    </source>
</evidence>
<dbReference type="PANTHER" id="PTHR43690:SF17">
    <property type="entry name" value="PROTEIN YHJJ"/>
    <property type="match status" value="1"/>
</dbReference>
<dbReference type="PROSITE" id="PS00143">
    <property type="entry name" value="INSULINASE"/>
    <property type="match status" value="1"/>
</dbReference>
<feature type="domain" description="Peptidase M16 N-terminal" evidence="9">
    <location>
        <begin position="56"/>
        <end position="172"/>
    </location>
</feature>
<evidence type="ECO:0000313" key="12">
    <source>
        <dbReference type="Proteomes" id="UP000183945"/>
    </source>
</evidence>
<evidence type="ECO:0000256" key="6">
    <source>
        <dbReference type="ARBA" id="ARBA00022833"/>
    </source>
</evidence>
<accession>A0A1M5JIJ5</accession>
<dbReference type="STRING" id="1073325.SAMN05444483_11110"/>
<dbReference type="PANTHER" id="PTHR43690">
    <property type="entry name" value="NARDILYSIN"/>
    <property type="match status" value="1"/>
</dbReference>
<keyword evidence="5" id="KW-0378">Hydrolase</keyword>
<evidence type="ECO:0000259" key="10">
    <source>
        <dbReference type="Pfam" id="PF05193"/>
    </source>
</evidence>
<dbReference type="InterPro" id="IPR001431">
    <property type="entry name" value="Pept_M16_Zn_BS"/>
</dbReference>
<feature type="domain" description="Peptidase M16 C-terminal" evidence="10">
    <location>
        <begin position="210"/>
        <end position="400"/>
    </location>
</feature>
<dbReference type="InterPro" id="IPR011765">
    <property type="entry name" value="Pept_M16_N"/>
</dbReference>
<proteinExistence type="inferred from homology"/>
<dbReference type="AlphaFoldDB" id="A0A1M5JIJ5"/>
<comment type="similarity">
    <text evidence="2 8">Belongs to the peptidase M16 family.</text>
</comment>
<sequence length="961" mass="110938">MKIRNQIIFLLLFLLCSMQSIFGQGGSIESDKLDKSIRYGQLKNGLTYYIKPITKPHPKLQLRLYVKAGSNNHDADQQGLAHFLEHMAFKASEHFPQGIHNDFGRLNEINTSQFDFNGHSGARLTEYTFKAPINNNLAFNTGLLWFEDIANGRLKLNEEDINKERGVYMQEYIVRGGDDFQKNLNKSQLRSELFPGGESLDGFFDHIKTFQREVLKRFYKDWYRPDLMAVSVVGNIENPDSLIAEIKKRFSKINPVNNPRKIKNFDSLFYEQPPNFAVINRKSDSITISDSSTVFRLYYRDAKTSKDLHALSGIKRLVKWSILHEILNRRFREKTNIYNNQSEIRISHTYKSGGIPPALEVHIKTSKDKNLKALIKAICSIKQIQEHGVNKNEYQEALKQQLSNLSSNDDKVEAPSYWLNEIKDHFIYGEVLPENKLDALESWLTTYTMEDFNEFINESNLEMPEDIGLIVPSGLPTDIFSEKRLRSTIIDAFNKTTDPYVSPEVPETLMNASEVSSFPVREYSQSDRKLSGITEVQLRNGIKLILKPFKPSGAGKDKIFIHGFSSVGALSFPKEDYFSATNAPEFIKNSGVGGFNKFDLQRFLSDKSIFWLGIYPYIHNLESGIRIDANSEDFEIMLQLIHLFYTETKATEEGFQDWKLNEERLYENPKSGDISFADLNTKIKNELTDRSDVLRGTARFLGMNKTERKRGLEIYRKLFNNTEDFTFLITGDFKILEILPELNKYLGSLSGNKKSSPQPTEIISKSLPEGPFYKEFIYPGTYNKKNSKYLSLFLEPIKNENWKEKLRVEVLGAILKIKLYELRFVKGYAMYAPTALGEFNYAAGQVKIAGRFDVPAKELDQLRNEYHIIITGLKSAPISEDLLSQSLNRKIQEFESNGFKNSQVLTQRKLYNHIRFNSPWVDNKEMQNYLKKLTPEDILKTAKKYLKKENLYEFVFKNEKE</sequence>
<reference evidence="12" key="1">
    <citation type="submission" date="2016-11" db="EMBL/GenBank/DDBJ databases">
        <authorList>
            <person name="Varghese N."/>
            <person name="Submissions S."/>
        </authorList>
    </citation>
    <scope>NUCLEOTIDE SEQUENCE [LARGE SCALE GENOMIC DNA]</scope>
    <source>
        <strain evidence="12">DSM 24579</strain>
    </source>
</reference>